<dbReference type="OrthoDB" id="654481at2"/>
<proteinExistence type="predicted"/>
<evidence type="ECO:0000256" key="4">
    <source>
        <dbReference type="ARBA" id="ARBA00023136"/>
    </source>
</evidence>
<sequence length="222" mass="25075">MIYAGLLLSILIGVVIASFFKRINHKLLLIFSGFYLLSISVFHLLPEVYHIKKETTGIFMILGIMLQFFLESLSNGIEHGHIHKSTSLTMSMFVSICIHAFIEGMPLHFHPHEENRSLLYGIMLHKVPVSMVLYSFFVKSNISVKKTFIYFLIFTAMTPLGSYLAGSLDVLDAFHTEITSFVVGMLLYISIIVIFEINSSYRNNTFKTLAIVLASALAFFSS</sequence>
<dbReference type="KEGG" id="ise:JBKA6_1085"/>
<accession>A0A1J1DYU8</accession>
<evidence type="ECO:0000256" key="2">
    <source>
        <dbReference type="ARBA" id="ARBA00022692"/>
    </source>
</evidence>
<name>A0A1J1DYU8_9FLAO</name>
<keyword evidence="2 5" id="KW-0812">Transmembrane</keyword>
<keyword evidence="3 5" id="KW-1133">Transmembrane helix</keyword>
<gene>
    <name evidence="6" type="ORF">JBKA6_1085</name>
</gene>
<reference evidence="6 7" key="1">
    <citation type="submission" date="2014-03" db="EMBL/GenBank/DDBJ databases">
        <title>complete genome sequence of Flavobacteriaceae bacterium JBKA-6.</title>
        <authorList>
            <person name="Takano T."/>
            <person name="Nakamura Y."/>
            <person name="Takuma S."/>
            <person name="Yasuike M."/>
            <person name="Matsuyama T."/>
            <person name="Sakai T."/>
            <person name="Fujiwara A."/>
            <person name="Kimoto K."/>
            <person name="Fukuda Y."/>
            <person name="Kondo H."/>
            <person name="Hirono I."/>
            <person name="Nakayasu C."/>
        </authorList>
    </citation>
    <scope>NUCLEOTIDE SEQUENCE [LARGE SCALE GENOMIC DNA]</scope>
    <source>
        <strain evidence="6 7">JBKA-6</strain>
    </source>
</reference>
<feature type="transmembrane region" description="Helical" evidence="5">
    <location>
        <begin position="178"/>
        <end position="197"/>
    </location>
</feature>
<protein>
    <submittedName>
        <fullName evidence="6">Metal cation transporter, ZIP family</fullName>
    </submittedName>
</protein>
<dbReference type="PANTHER" id="PTHR11040:SF44">
    <property type="entry name" value="PROTEIN ZNTC-RELATED"/>
    <property type="match status" value="1"/>
</dbReference>
<dbReference type="Pfam" id="PF02535">
    <property type="entry name" value="Zip"/>
    <property type="match status" value="1"/>
</dbReference>
<comment type="subcellular location">
    <subcellularLocation>
        <location evidence="1">Membrane</location>
        <topology evidence="1">Multi-pass membrane protein</topology>
    </subcellularLocation>
</comment>
<keyword evidence="4 5" id="KW-0472">Membrane</keyword>
<feature type="transmembrane region" description="Helical" evidence="5">
    <location>
        <begin position="57"/>
        <end position="77"/>
    </location>
</feature>
<dbReference type="RefSeq" id="WP_096686622.1">
    <property type="nucleotide sequence ID" value="NZ_AP014564.1"/>
</dbReference>
<organism evidence="6 7">
    <name type="scientific">Ichthyobacterium seriolicida</name>
    <dbReference type="NCBI Taxonomy" id="242600"/>
    <lineage>
        <taxon>Bacteria</taxon>
        <taxon>Pseudomonadati</taxon>
        <taxon>Bacteroidota</taxon>
        <taxon>Flavobacteriia</taxon>
        <taxon>Flavobacteriales</taxon>
        <taxon>Ichthyobacteriaceae</taxon>
        <taxon>Ichthyobacterium</taxon>
    </lineage>
</organism>
<evidence type="ECO:0000256" key="5">
    <source>
        <dbReference type="SAM" id="Phobius"/>
    </source>
</evidence>
<feature type="transmembrane region" description="Helical" evidence="5">
    <location>
        <begin position="27"/>
        <end position="45"/>
    </location>
</feature>
<keyword evidence="7" id="KW-1185">Reference proteome</keyword>
<dbReference type="GO" id="GO:0016020">
    <property type="term" value="C:membrane"/>
    <property type="evidence" value="ECO:0007669"/>
    <property type="project" value="UniProtKB-SubCell"/>
</dbReference>
<dbReference type="EMBL" id="AP014564">
    <property type="protein sequence ID" value="BAV95098.1"/>
    <property type="molecule type" value="Genomic_DNA"/>
</dbReference>
<dbReference type="InterPro" id="IPR003689">
    <property type="entry name" value="ZIP"/>
</dbReference>
<evidence type="ECO:0000256" key="3">
    <source>
        <dbReference type="ARBA" id="ARBA00022989"/>
    </source>
</evidence>
<dbReference type="AlphaFoldDB" id="A0A1J1DYU8"/>
<feature type="transmembrane region" description="Helical" evidence="5">
    <location>
        <begin position="117"/>
        <end position="136"/>
    </location>
</feature>
<dbReference type="Proteomes" id="UP000243197">
    <property type="component" value="Chromosome"/>
</dbReference>
<evidence type="ECO:0000313" key="7">
    <source>
        <dbReference type="Proteomes" id="UP000243197"/>
    </source>
</evidence>
<evidence type="ECO:0000313" key="6">
    <source>
        <dbReference type="EMBL" id="BAV95098.1"/>
    </source>
</evidence>
<feature type="transmembrane region" description="Helical" evidence="5">
    <location>
        <begin position="148"/>
        <end position="166"/>
    </location>
</feature>
<dbReference type="GO" id="GO:0005385">
    <property type="term" value="F:zinc ion transmembrane transporter activity"/>
    <property type="evidence" value="ECO:0007669"/>
    <property type="project" value="TreeGrafter"/>
</dbReference>
<evidence type="ECO:0000256" key="1">
    <source>
        <dbReference type="ARBA" id="ARBA00004141"/>
    </source>
</evidence>
<dbReference type="PANTHER" id="PTHR11040">
    <property type="entry name" value="ZINC/IRON TRANSPORTER"/>
    <property type="match status" value="1"/>
</dbReference>